<evidence type="ECO:0000313" key="9">
    <source>
        <dbReference type="RefSeq" id="XP_004407995.1"/>
    </source>
</evidence>
<feature type="compositionally biased region" description="Polar residues" evidence="6">
    <location>
        <begin position="157"/>
        <end position="167"/>
    </location>
</feature>
<feature type="region of interest" description="Disordered" evidence="6">
    <location>
        <begin position="70"/>
        <end position="248"/>
    </location>
</feature>
<protein>
    <recommendedName>
        <fullName evidence="3">diamine N-acetyltransferase</fullName>
        <ecNumber evidence="3">2.3.1.57</ecNumber>
    </recommendedName>
</protein>
<gene>
    <name evidence="9" type="primary">SATL1</name>
</gene>
<dbReference type="Proteomes" id="UP000245340">
    <property type="component" value="Unplaced"/>
</dbReference>
<feature type="domain" description="N-acetyltransferase" evidence="7">
    <location>
        <begin position="246"/>
        <end position="411"/>
    </location>
</feature>
<dbReference type="SUPFAM" id="SSF55729">
    <property type="entry name" value="Acyl-CoA N-acyltransferases (Nat)"/>
    <property type="match status" value="1"/>
</dbReference>
<keyword evidence="4" id="KW-0808">Transferase</keyword>
<reference evidence="9" key="1">
    <citation type="submission" date="2025-08" db="UniProtKB">
        <authorList>
            <consortium name="RefSeq"/>
        </authorList>
    </citation>
    <scope>IDENTIFICATION</scope>
</reference>
<organism evidence="8 9">
    <name type="scientific">Odobenus rosmarus divergens</name>
    <name type="common">Pacific walrus</name>
    <dbReference type="NCBI Taxonomy" id="9708"/>
    <lineage>
        <taxon>Eukaryota</taxon>
        <taxon>Metazoa</taxon>
        <taxon>Chordata</taxon>
        <taxon>Craniata</taxon>
        <taxon>Vertebrata</taxon>
        <taxon>Euteleostomi</taxon>
        <taxon>Mammalia</taxon>
        <taxon>Eutheria</taxon>
        <taxon>Laurasiatheria</taxon>
        <taxon>Carnivora</taxon>
        <taxon>Caniformia</taxon>
        <taxon>Pinnipedia</taxon>
        <taxon>Odobenidae</taxon>
        <taxon>Odobenus</taxon>
    </lineage>
</organism>
<sequence length="412" mass="45988">MYPRSAPSEGSQSTNQVEKKQKRPKASHYSAVVKASCSIKINLVTGQPIICQPALSQPVISQQVLSQPGMNQLGMNQSGMKQSSLPDMNQPRMSQPGMGSFGANQLGVNQPNTSLPDMNQLSMKQPVRSQPGTWQPGMSQQGLSQPRMWQPSMRQPCWSQFSRSELSMRQPGPSQPCTSQPGLRQPGLSQFSMSQSGMRQPGWSQSGTSQAGTSQAGMNQPSPSQPGIRQPGRSQSGMRQPSMNSFRVRPAEAHDCPEILRLIKELASCENMLDSVKLTVTDLLRDGFGDNPLFYCLIAEVHNQQKPSGKVTVGFAMYYFTYDPWIGKLLYLEDFYVIQSYRGLGIGVEMLKRLSQIAIRSQCNCMHFLVVIWNQASIDYYTRRGALDLSSEEGWHLFRFNREELMDMAKEE</sequence>
<keyword evidence="5" id="KW-0012">Acyltransferase</keyword>
<dbReference type="Gene3D" id="3.40.630.30">
    <property type="match status" value="1"/>
</dbReference>
<evidence type="ECO:0000256" key="1">
    <source>
        <dbReference type="ARBA" id="ARBA00008694"/>
    </source>
</evidence>
<dbReference type="EC" id="2.3.1.57" evidence="3"/>
<feature type="compositionally biased region" description="Polar residues" evidence="6">
    <location>
        <begin position="218"/>
        <end position="245"/>
    </location>
</feature>
<dbReference type="RefSeq" id="XP_004407995.1">
    <property type="nucleotide sequence ID" value="XM_004407938.1"/>
</dbReference>
<dbReference type="GO" id="GO:0032918">
    <property type="term" value="P:spermidine acetylation"/>
    <property type="evidence" value="ECO:0007669"/>
    <property type="project" value="TreeGrafter"/>
</dbReference>
<dbReference type="GO" id="GO:0019809">
    <property type="term" value="F:spermidine binding"/>
    <property type="evidence" value="ECO:0007669"/>
    <property type="project" value="TreeGrafter"/>
</dbReference>
<dbReference type="PANTHER" id="PTHR10545">
    <property type="entry name" value="DIAMINE N-ACETYLTRANSFERASE"/>
    <property type="match status" value="1"/>
</dbReference>
<evidence type="ECO:0000313" key="8">
    <source>
        <dbReference type="Proteomes" id="UP000245340"/>
    </source>
</evidence>
<dbReference type="Pfam" id="PF00583">
    <property type="entry name" value="Acetyltransf_1"/>
    <property type="match status" value="1"/>
</dbReference>
<comment type="subunit">
    <text evidence="2">Homodimer.</text>
</comment>
<dbReference type="AlphaFoldDB" id="A0A9B0LX95"/>
<dbReference type="InterPro" id="IPR051016">
    <property type="entry name" value="Diverse_Substrate_AcTransf"/>
</dbReference>
<proteinExistence type="inferred from homology"/>
<evidence type="ECO:0000256" key="2">
    <source>
        <dbReference type="ARBA" id="ARBA00011738"/>
    </source>
</evidence>
<accession>A0A9B0LX95</accession>
<dbReference type="PANTHER" id="PTHR10545:SF63">
    <property type="entry name" value="SPERMIDINE_SPERMINE N(1)-ACETYLTRANSFERASE-LIKE PROTEIN 1"/>
    <property type="match status" value="1"/>
</dbReference>
<evidence type="ECO:0000256" key="6">
    <source>
        <dbReference type="SAM" id="MobiDB-lite"/>
    </source>
</evidence>
<dbReference type="FunFam" id="3.40.630.30:FF:000011">
    <property type="entry name" value="Diamine acetyltransferase 1"/>
    <property type="match status" value="1"/>
</dbReference>
<dbReference type="InterPro" id="IPR016181">
    <property type="entry name" value="Acyl_CoA_acyltransferase"/>
</dbReference>
<feature type="compositionally biased region" description="Polar residues" evidence="6">
    <location>
        <begin position="102"/>
        <end position="144"/>
    </location>
</feature>
<evidence type="ECO:0000256" key="4">
    <source>
        <dbReference type="ARBA" id="ARBA00022679"/>
    </source>
</evidence>
<name>A0A9B0LX95_ODORO</name>
<dbReference type="GO" id="GO:0004145">
    <property type="term" value="F:diamine N-acetyltransferase activity"/>
    <property type="evidence" value="ECO:0007669"/>
    <property type="project" value="UniProtKB-EC"/>
</dbReference>
<dbReference type="InterPro" id="IPR000182">
    <property type="entry name" value="GNAT_dom"/>
</dbReference>
<evidence type="ECO:0000256" key="3">
    <source>
        <dbReference type="ARBA" id="ARBA00013209"/>
    </source>
</evidence>
<comment type="similarity">
    <text evidence="1">Belongs to the acetyltransferase family.</text>
</comment>
<feature type="compositionally biased region" description="Low complexity" evidence="6">
    <location>
        <begin position="204"/>
        <end position="217"/>
    </location>
</feature>
<evidence type="ECO:0000259" key="7">
    <source>
        <dbReference type="PROSITE" id="PS51186"/>
    </source>
</evidence>
<feature type="region of interest" description="Disordered" evidence="6">
    <location>
        <begin position="1"/>
        <end position="28"/>
    </location>
</feature>
<dbReference type="PROSITE" id="PS51186">
    <property type="entry name" value="GNAT"/>
    <property type="match status" value="1"/>
</dbReference>
<keyword evidence="8" id="KW-1185">Reference proteome</keyword>
<evidence type="ECO:0000256" key="5">
    <source>
        <dbReference type="ARBA" id="ARBA00023315"/>
    </source>
</evidence>
<feature type="compositionally biased region" description="Polar residues" evidence="6">
    <location>
        <begin position="175"/>
        <end position="198"/>
    </location>
</feature>
<feature type="compositionally biased region" description="Polar residues" evidence="6">
    <location>
        <begin position="70"/>
        <end position="93"/>
    </location>
</feature>
<dbReference type="CDD" id="cd04301">
    <property type="entry name" value="NAT_SF"/>
    <property type="match status" value="1"/>
</dbReference>